<evidence type="ECO:0000256" key="1">
    <source>
        <dbReference type="PROSITE-ProRule" id="PRU00221"/>
    </source>
</evidence>
<dbReference type="Proteomes" id="UP000694865">
    <property type="component" value="Unplaced"/>
</dbReference>
<keyword evidence="1" id="KW-0853">WD repeat</keyword>
<reference evidence="3" key="1">
    <citation type="submission" date="2025-08" db="UniProtKB">
        <authorList>
            <consortium name="RefSeq"/>
        </authorList>
    </citation>
    <scope>IDENTIFICATION</scope>
    <source>
        <tissue evidence="3">Testes</tissue>
    </source>
</reference>
<dbReference type="InterPro" id="IPR015943">
    <property type="entry name" value="WD40/YVTN_repeat-like_dom_sf"/>
</dbReference>
<dbReference type="PROSITE" id="PS50082">
    <property type="entry name" value="WD_REPEATS_2"/>
    <property type="match status" value="1"/>
</dbReference>
<dbReference type="SUPFAM" id="SSF50978">
    <property type="entry name" value="WD40 repeat-like"/>
    <property type="match status" value="1"/>
</dbReference>
<dbReference type="Gene3D" id="2.130.10.10">
    <property type="entry name" value="YVTN repeat-like/Quinoprotein amine dehydrogenase"/>
    <property type="match status" value="1"/>
</dbReference>
<dbReference type="InterPro" id="IPR036322">
    <property type="entry name" value="WD40_repeat_dom_sf"/>
</dbReference>
<dbReference type="Pfam" id="PF00400">
    <property type="entry name" value="WD40"/>
    <property type="match status" value="2"/>
</dbReference>
<dbReference type="RefSeq" id="XP_006823063.1">
    <property type="nucleotide sequence ID" value="XM_006823000.1"/>
</dbReference>
<evidence type="ECO:0000313" key="3">
    <source>
        <dbReference type="RefSeq" id="XP_006823063.1"/>
    </source>
</evidence>
<feature type="repeat" description="WD" evidence="1">
    <location>
        <begin position="117"/>
        <end position="149"/>
    </location>
</feature>
<name>A0ABM0MSS2_SACKO</name>
<dbReference type="SMART" id="SM00320">
    <property type="entry name" value="WD40"/>
    <property type="match status" value="2"/>
</dbReference>
<proteinExistence type="predicted"/>
<dbReference type="PANTHER" id="PTHR19855">
    <property type="entry name" value="WD40 REPEAT PROTEIN 12, 37"/>
    <property type="match status" value="1"/>
</dbReference>
<organism evidence="2 3">
    <name type="scientific">Saccoglossus kowalevskii</name>
    <name type="common">Acorn worm</name>
    <dbReference type="NCBI Taxonomy" id="10224"/>
    <lineage>
        <taxon>Eukaryota</taxon>
        <taxon>Metazoa</taxon>
        <taxon>Hemichordata</taxon>
        <taxon>Enteropneusta</taxon>
        <taxon>Harrimaniidae</taxon>
        <taxon>Saccoglossus</taxon>
    </lineage>
</organism>
<gene>
    <name evidence="3" type="primary">LOC102809544</name>
</gene>
<dbReference type="PANTHER" id="PTHR19855:SF16">
    <property type="entry name" value="F-BOX AND WD REPEAT DOMAIN CONTAINING 8"/>
    <property type="match status" value="1"/>
</dbReference>
<dbReference type="InterPro" id="IPR001680">
    <property type="entry name" value="WD40_rpt"/>
</dbReference>
<dbReference type="GeneID" id="102809544"/>
<accession>A0ABM0MSS2</accession>
<evidence type="ECO:0000313" key="2">
    <source>
        <dbReference type="Proteomes" id="UP000694865"/>
    </source>
</evidence>
<keyword evidence="2" id="KW-1185">Reference proteome</keyword>
<protein>
    <submittedName>
        <fullName evidence="3">F-box/WD repeat-containing protein 8-like</fullName>
    </submittedName>
</protein>
<sequence length="243" mass="27408">MATDSKMMGGIYQYRISPSWDTAMVTLHQLTSPATCLDVDDSLIACGIGSSGFQEGFTVKMFNTENGGIVQTLHGHSWDVSCLNLIDSPPYMLVTGCKDKKVRVYDFRDGCYPVMSVRGHGGTVTAVQMDEWKVVSGGKEGMLCVWDIRMKTKLWETYARHPIRHLHFDKTTMISTHIPEVGVNEDNDDFDIVVHKRQRGEIRVYNFLSDQTTEGLPSVCLSTYDEPEGYNYNIRLTVPYDDV</sequence>